<gene>
    <name evidence="1" type="ORF">BJ212DRAFT_1300744</name>
</gene>
<name>A0A9P7JC77_9AGAM</name>
<dbReference type="AlphaFoldDB" id="A0A9P7JC77"/>
<accession>A0A9P7JC77</accession>
<evidence type="ECO:0000313" key="1">
    <source>
        <dbReference type="EMBL" id="KAG1813848.1"/>
    </source>
</evidence>
<keyword evidence="2" id="KW-1185">Reference proteome</keyword>
<comment type="caution">
    <text evidence="1">The sequence shown here is derived from an EMBL/GenBank/DDBJ whole genome shotgun (WGS) entry which is preliminary data.</text>
</comment>
<dbReference type="EMBL" id="JABBWG010000022">
    <property type="protein sequence ID" value="KAG1813848.1"/>
    <property type="molecule type" value="Genomic_DNA"/>
</dbReference>
<evidence type="ECO:0008006" key="3">
    <source>
        <dbReference type="Google" id="ProtNLM"/>
    </source>
</evidence>
<protein>
    <recommendedName>
        <fullName evidence="3">Cytochrome P450</fullName>
    </recommendedName>
</protein>
<dbReference type="OrthoDB" id="2692976at2759"/>
<evidence type="ECO:0000313" key="2">
    <source>
        <dbReference type="Proteomes" id="UP000807769"/>
    </source>
</evidence>
<dbReference type="RefSeq" id="XP_041191484.1">
    <property type="nucleotide sequence ID" value="XM_041333029.1"/>
</dbReference>
<sequence length="170" mass="18491">MAFSPTLSFHFEALGAFPAPSQPFLPIADWIHEYGALITLGSGLEKVVIIGHYRAVMDIMENQGGTLADRPRTALGPSVGIQNKCPGQYVADRSAFISAVLIPWVFQLTLDPTKPLGDMGSMNVEKALLPFTYRPCTTEFEMMIPGLVEENWTQIPGGMGPILKGVQGIR</sequence>
<dbReference type="Proteomes" id="UP000807769">
    <property type="component" value="Unassembled WGS sequence"/>
</dbReference>
<reference evidence="1" key="1">
    <citation type="journal article" date="2020" name="New Phytol.">
        <title>Comparative genomics reveals dynamic genome evolution in host specialist ectomycorrhizal fungi.</title>
        <authorList>
            <person name="Lofgren L.A."/>
            <person name="Nguyen N.H."/>
            <person name="Vilgalys R."/>
            <person name="Ruytinx J."/>
            <person name="Liao H.L."/>
            <person name="Branco S."/>
            <person name="Kuo A."/>
            <person name="LaButti K."/>
            <person name="Lipzen A."/>
            <person name="Andreopoulos W."/>
            <person name="Pangilinan J."/>
            <person name="Riley R."/>
            <person name="Hundley H."/>
            <person name="Na H."/>
            <person name="Barry K."/>
            <person name="Grigoriev I.V."/>
            <person name="Stajich J.E."/>
            <person name="Kennedy P.G."/>
        </authorList>
    </citation>
    <scope>NUCLEOTIDE SEQUENCE</scope>
    <source>
        <strain evidence="1">MN1</strain>
    </source>
</reference>
<proteinExistence type="predicted"/>
<organism evidence="1 2">
    <name type="scientific">Suillus subaureus</name>
    <dbReference type="NCBI Taxonomy" id="48587"/>
    <lineage>
        <taxon>Eukaryota</taxon>
        <taxon>Fungi</taxon>
        <taxon>Dikarya</taxon>
        <taxon>Basidiomycota</taxon>
        <taxon>Agaricomycotina</taxon>
        <taxon>Agaricomycetes</taxon>
        <taxon>Agaricomycetidae</taxon>
        <taxon>Boletales</taxon>
        <taxon>Suillineae</taxon>
        <taxon>Suillaceae</taxon>
        <taxon>Suillus</taxon>
    </lineage>
</organism>
<dbReference type="GeneID" id="64627046"/>